<evidence type="ECO:0000313" key="2">
    <source>
        <dbReference type="Proteomes" id="UP000294508"/>
    </source>
</evidence>
<gene>
    <name evidence="1" type="ORF">EV652_10763</name>
</gene>
<dbReference type="AlphaFoldDB" id="A0A4R2HCR0"/>
<dbReference type="Proteomes" id="UP000294508">
    <property type="component" value="Unassembled WGS sequence"/>
</dbReference>
<reference evidence="1 2" key="1">
    <citation type="journal article" date="2015" name="Stand. Genomic Sci.">
        <title>Genomic Encyclopedia of Bacterial and Archaeal Type Strains, Phase III: the genomes of soil and plant-associated and newly described type strains.</title>
        <authorList>
            <person name="Whitman W.B."/>
            <person name="Woyke T."/>
            <person name="Klenk H.P."/>
            <person name="Zhou Y."/>
            <person name="Lilburn T.G."/>
            <person name="Beck B.J."/>
            <person name="De Vos P."/>
            <person name="Vandamme P."/>
            <person name="Eisen J.A."/>
            <person name="Garrity G."/>
            <person name="Hugenholtz P."/>
            <person name="Kyrpides N.C."/>
        </authorList>
    </citation>
    <scope>NUCLEOTIDE SEQUENCE [LARGE SCALE GENOMIC DNA]</scope>
    <source>
        <strain evidence="1 2">VKM Ac-2572</strain>
    </source>
</reference>
<comment type="caution">
    <text evidence="1">The sequence shown here is derived from an EMBL/GenBank/DDBJ whole genome shotgun (WGS) entry which is preliminary data.</text>
</comment>
<dbReference type="EMBL" id="SLWN01000007">
    <property type="protein sequence ID" value="TCO26172.1"/>
    <property type="molecule type" value="Genomic_DNA"/>
</dbReference>
<protein>
    <submittedName>
        <fullName evidence="1">Uncharacterized protein</fullName>
    </submittedName>
</protein>
<proteinExistence type="predicted"/>
<organism evidence="1 2">
    <name type="scientific">Kribbella steppae</name>
    <dbReference type="NCBI Taxonomy" id="2512223"/>
    <lineage>
        <taxon>Bacteria</taxon>
        <taxon>Bacillati</taxon>
        <taxon>Actinomycetota</taxon>
        <taxon>Actinomycetes</taxon>
        <taxon>Propionibacteriales</taxon>
        <taxon>Kribbellaceae</taxon>
        <taxon>Kribbella</taxon>
    </lineage>
</organism>
<evidence type="ECO:0000313" key="1">
    <source>
        <dbReference type="EMBL" id="TCO26172.1"/>
    </source>
</evidence>
<sequence length="67" mass="7755">MVLHHETYELQAAHLKGYDEVLNTFYSQAGLPESWFQRVATRFGTVGGLKGREHLRDALHRLGFELR</sequence>
<name>A0A4R2HCR0_9ACTN</name>
<keyword evidence="2" id="KW-1185">Reference proteome</keyword>
<accession>A0A4R2HCR0</accession>